<proteinExistence type="predicted"/>
<evidence type="ECO:0000313" key="2">
    <source>
        <dbReference type="Proteomes" id="UP000738431"/>
    </source>
</evidence>
<evidence type="ECO:0000313" key="1">
    <source>
        <dbReference type="EMBL" id="WRQ89409.1"/>
    </source>
</evidence>
<gene>
    <name evidence="1" type="ORF">K1X11_008305</name>
</gene>
<organism evidence="1 2">
    <name type="scientific">Actomonas aquatica</name>
    <dbReference type="NCBI Taxonomy" id="2866162"/>
    <lineage>
        <taxon>Bacteria</taxon>
        <taxon>Pseudomonadati</taxon>
        <taxon>Verrucomicrobiota</taxon>
        <taxon>Opitutia</taxon>
        <taxon>Opitutales</taxon>
        <taxon>Opitutaceae</taxon>
        <taxon>Actomonas</taxon>
    </lineage>
</organism>
<accession>A0ABZ1CFR7</accession>
<dbReference type="EMBL" id="CP139781">
    <property type="protein sequence ID" value="WRQ89409.1"/>
    <property type="molecule type" value="Genomic_DNA"/>
</dbReference>
<name>A0ABZ1CFR7_9BACT</name>
<keyword evidence="2" id="KW-1185">Reference proteome</keyword>
<reference evidence="1 2" key="2">
    <citation type="submission" date="2023-12" db="EMBL/GenBank/DDBJ databases">
        <title>Description of an unclassified Opitutus bacterium of Verrucomicrobiota.</title>
        <authorList>
            <person name="Zhang D.-F."/>
        </authorList>
    </citation>
    <scope>NUCLEOTIDE SEQUENCE [LARGE SCALE GENOMIC DNA]</scope>
    <source>
        <strain evidence="1 2">WL0086</strain>
    </source>
</reference>
<dbReference type="Proteomes" id="UP000738431">
    <property type="component" value="Chromosome"/>
</dbReference>
<sequence length="265" mass="28980">MGLDSNLHHTRAEIQGTSWLAGNIGALTKADAIAGGLQDMGNFLGIEIKGETEKEPILKALRGRVTKSGHTGGMISLGYEFTTREFADARKFKFALMGSETDPFTQAALAGVDSTALAFTAQVPSKAGYWYPLFYQGTHVHALTSVTIAGKEEGVDFEVDLKMGLIRFIVAQTANVTCVLTGPAIDAAHKEYLIGVQPRDRVVYSGYWSVAAFDQDPNNNLVMRHEFFSGDLTVTQWPKVDHTGQSELKFQIDITHDNPVAFHRD</sequence>
<protein>
    <submittedName>
        <fullName evidence="1">Uncharacterized protein</fullName>
    </submittedName>
</protein>
<reference evidence="1 2" key="1">
    <citation type="submission" date="2021-08" db="EMBL/GenBank/DDBJ databases">
        <authorList>
            <person name="Zhang D."/>
            <person name="Zhang A."/>
            <person name="Wang L."/>
        </authorList>
    </citation>
    <scope>NUCLEOTIDE SEQUENCE [LARGE SCALE GENOMIC DNA]</scope>
    <source>
        <strain evidence="1 2">WL0086</strain>
    </source>
</reference>
<dbReference type="RefSeq" id="WP_221029900.1">
    <property type="nucleotide sequence ID" value="NZ_CP139781.1"/>
</dbReference>